<evidence type="ECO:0000313" key="4">
    <source>
        <dbReference type="Proteomes" id="UP000789739"/>
    </source>
</evidence>
<proteinExistence type="predicted"/>
<reference evidence="3" key="1">
    <citation type="submission" date="2021-06" db="EMBL/GenBank/DDBJ databases">
        <authorList>
            <person name="Kallberg Y."/>
            <person name="Tangrot J."/>
            <person name="Rosling A."/>
        </authorList>
    </citation>
    <scope>NUCLEOTIDE SEQUENCE</scope>
    <source>
        <strain evidence="3">BR232B</strain>
    </source>
</reference>
<keyword evidence="4" id="KW-1185">Reference proteome</keyword>
<feature type="coiled-coil region" evidence="1">
    <location>
        <begin position="366"/>
        <end position="393"/>
    </location>
</feature>
<accession>A0A9N9CI14</accession>
<sequence length="486" mass="57557">MDKENLKRHAETLKREIFDKLEADYKKLNKIGKSEELLEEIKKCEKDYDRKFSDLAGFINSKGLSGMVHIDETGKFNNRKLKLFTKLKKKHNLLPKEGQQTYQNLNKNKKEDGRQVIREEVLEKGNEKNAYTCAECYKDKNDEGDEEELKKEFQEYLRKKKSYYKIDWKEIGKENKKNWKNITKEFTEELQAEWEERGFTYNECKEEDYENELSAEEEKERKTVNAQEWLDRNYPKNGTCSLSSDRENYGNNLLSDTNFLSNLNAEKLKVLSIHSNNFSKQDLEFLSQFTNLEELYLDNSDEDKFNQGIYNCFTGSLEPLQNLTKLQWLSIAKTDIDHGLEYLPEKLEKSTRITGVTEQLIQEEENEPQSARIKKLRKKVEELEKKKKELLIRLSELEPPEKEKSGVELSPRQEQNKAKDLEERLKTTQSQFKQFLEAYIIEKKEQITKEKDNDKLETLQEELKVLEDLQLAQEMEVNIEVSPKNN</sequence>
<gene>
    <name evidence="3" type="ORF">PBRASI_LOCUS7720</name>
</gene>
<dbReference type="Proteomes" id="UP000789739">
    <property type="component" value="Unassembled WGS sequence"/>
</dbReference>
<dbReference type="AlphaFoldDB" id="A0A9N9CI14"/>
<keyword evidence="1" id="KW-0175">Coiled coil</keyword>
<evidence type="ECO:0000256" key="1">
    <source>
        <dbReference type="SAM" id="Coils"/>
    </source>
</evidence>
<dbReference type="SUPFAM" id="SSF52058">
    <property type="entry name" value="L domain-like"/>
    <property type="match status" value="1"/>
</dbReference>
<evidence type="ECO:0000313" key="3">
    <source>
        <dbReference type="EMBL" id="CAG8602477.1"/>
    </source>
</evidence>
<dbReference type="OrthoDB" id="2404189at2759"/>
<evidence type="ECO:0000256" key="2">
    <source>
        <dbReference type="SAM" id="MobiDB-lite"/>
    </source>
</evidence>
<protein>
    <submittedName>
        <fullName evidence="3">4924_t:CDS:1</fullName>
    </submittedName>
</protein>
<comment type="caution">
    <text evidence="3">The sequence shown here is derived from an EMBL/GenBank/DDBJ whole genome shotgun (WGS) entry which is preliminary data.</text>
</comment>
<dbReference type="EMBL" id="CAJVPI010001239">
    <property type="protein sequence ID" value="CAG8602477.1"/>
    <property type="molecule type" value="Genomic_DNA"/>
</dbReference>
<dbReference type="InterPro" id="IPR032675">
    <property type="entry name" value="LRR_dom_sf"/>
</dbReference>
<organism evidence="3 4">
    <name type="scientific">Paraglomus brasilianum</name>
    <dbReference type="NCBI Taxonomy" id="144538"/>
    <lineage>
        <taxon>Eukaryota</taxon>
        <taxon>Fungi</taxon>
        <taxon>Fungi incertae sedis</taxon>
        <taxon>Mucoromycota</taxon>
        <taxon>Glomeromycotina</taxon>
        <taxon>Glomeromycetes</taxon>
        <taxon>Paraglomerales</taxon>
        <taxon>Paraglomeraceae</taxon>
        <taxon>Paraglomus</taxon>
    </lineage>
</organism>
<name>A0A9N9CI14_9GLOM</name>
<dbReference type="Gene3D" id="3.80.10.10">
    <property type="entry name" value="Ribonuclease Inhibitor"/>
    <property type="match status" value="1"/>
</dbReference>
<feature type="region of interest" description="Disordered" evidence="2">
    <location>
        <begin position="401"/>
        <end position="421"/>
    </location>
</feature>